<evidence type="ECO:0000256" key="3">
    <source>
        <dbReference type="ARBA" id="ARBA00023306"/>
    </source>
</evidence>
<evidence type="ECO:0000313" key="7">
    <source>
        <dbReference type="Proteomes" id="UP001221898"/>
    </source>
</evidence>
<feature type="region of interest" description="Disordered" evidence="4">
    <location>
        <begin position="115"/>
        <end position="188"/>
    </location>
</feature>
<gene>
    <name evidence="6" type="ORF">AAFF_G00332910</name>
</gene>
<proteinExistence type="predicted"/>
<evidence type="ECO:0000256" key="4">
    <source>
        <dbReference type="SAM" id="MobiDB-lite"/>
    </source>
</evidence>
<reference evidence="6" key="1">
    <citation type="journal article" date="2023" name="Science">
        <title>Genome structures resolve the early diversification of teleost fishes.</title>
        <authorList>
            <person name="Parey E."/>
            <person name="Louis A."/>
            <person name="Montfort J."/>
            <person name="Bouchez O."/>
            <person name="Roques C."/>
            <person name="Iampietro C."/>
            <person name="Lluch J."/>
            <person name="Castinel A."/>
            <person name="Donnadieu C."/>
            <person name="Desvignes T."/>
            <person name="Floi Bucao C."/>
            <person name="Jouanno E."/>
            <person name="Wen M."/>
            <person name="Mejri S."/>
            <person name="Dirks R."/>
            <person name="Jansen H."/>
            <person name="Henkel C."/>
            <person name="Chen W.J."/>
            <person name="Zahm M."/>
            <person name="Cabau C."/>
            <person name="Klopp C."/>
            <person name="Thompson A.W."/>
            <person name="Robinson-Rechavi M."/>
            <person name="Braasch I."/>
            <person name="Lecointre G."/>
            <person name="Bobe J."/>
            <person name="Postlethwait J.H."/>
            <person name="Berthelot C."/>
            <person name="Roest Crollius H."/>
            <person name="Guiguen Y."/>
        </authorList>
    </citation>
    <scope>NUCLEOTIDE SEQUENCE</scope>
    <source>
        <strain evidence="6">NC1722</strain>
    </source>
</reference>
<feature type="compositionally biased region" description="Polar residues" evidence="4">
    <location>
        <begin position="1"/>
        <end position="12"/>
    </location>
</feature>
<accession>A0AAD7SLK0</accession>
<feature type="domain" description="Arginine vasopressin-induced protein 1/transcriptional and immune response regulator" evidence="5">
    <location>
        <begin position="5"/>
        <end position="77"/>
    </location>
</feature>
<protein>
    <recommendedName>
        <fullName evidence="2">Arginine vasopressin-induced protein 1</fullName>
    </recommendedName>
</protein>
<evidence type="ECO:0000313" key="6">
    <source>
        <dbReference type="EMBL" id="KAJ8404904.1"/>
    </source>
</evidence>
<feature type="compositionally biased region" description="Basic and acidic residues" evidence="4">
    <location>
        <begin position="173"/>
        <end position="188"/>
    </location>
</feature>
<dbReference type="Pfam" id="PF15063">
    <property type="entry name" value="TC1"/>
    <property type="match status" value="1"/>
</dbReference>
<dbReference type="EMBL" id="JAINUG010000051">
    <property type="protein sequence ID" value="KAJ8404904.1"/>
    <property type="molecule type" value="Genomic_DNA"/>
</dbReference>
<evidence type="ECO:0000259" key="5">
    <source>
        <dbReference type="Pfam" id="PF15063"/>
    </source>
</evidence>
<dbReference type="Proteomes" id="UP001221898">
    <property type="component" value="Unassembled WGS sequence"/>
</dbReference>
<dbReference type="InterPro" id="IPR020282">
    <property type="entry name" value="Avpi1/C8orf4_dom"/>
</dbReference>
<dbReference type="InterPro" id="IPR039579">
    <property type="entry name" value="AVPI1"/>
</dbReference>
<evidence type="ECO:0000256" key="1">
    <source>
        <dbReference type="ARBA" id="ARBA00002403"/>
    </source>
</evidence>
<organism evidence="6 7">
    <name type="scientific">Aldrovandia affinis</name>
    <dbReference type="NCBI Taxonomy" id="143900"/>
    <lineage>
        <taxon>Eukaryota</taxon>
        <taxon>Metazoa</taxon>
        <taxon>Chordata</taxon>
        <taxon>Craniata</taxon>
        <taxon>Vertebrata</taxon>
        <taxon>Euteleostomi</taxon>
        <taxon>Actinopterygii</taxon>
        <taxon>Neopterygii</taxon>
        <taxon>Teleostei</taxon>
        <taxon>Notacanthiformes</taxon>
        <taxon>Halosauridae</taxon>
        <taxon>Aldrovandia</taxon>
    </lineage>
</organism>
<keyword evidence="3" id="KW-0131">Cell cycle</keyword>
<sequence>MEDLTPPSTVAGPSQFWRMTERRSRKSGSPNIFQDVNLRQLQWLFQRAGDQDAEQRAQLVWDHGDEAELAQALIALRTRGRRKRLRPERLRHAQQPKWLQAFGRLRINEATVVTHSDEKSEVEPSPFSRLEPAPGGTAGRQGDNLLAEGHGDSERLQTPPVGSLWSRPGILSQERERNPERYLHRILH</sequence>
<evidence type="ECO:0000256" key="2">
    <source>
        <dbReference type="ARBA" id="ARBA00020697"/>
    </source>
</evidence>
<feature type="region of interest" description="Disordered" evidence="4">
    <location>
        <begin position="1"/>
        <end position="31"/>
    </location>
</feature>
<comment type="caution">
    <text evidence="6">The sequence shown here is derived from an EMBL/GenBank/DDBJ whole genome shotgun (WGS) entry which is preliminary data.</text>
</comment>
<dbReference type="PANTHER" id="PTHR14350">
    <property type="entry name" value="ARGININE VASOPRESSIN-INDUCED PROTEIN 1"/>
    <property type="match status" value="1"/>
</dbReference>
<keyword evidence="7" id="KW-1185">Reference proteome</keyword>
<dbReference type="AlphaFoldDB" id="A0AAD7SLK0"/>
<comment type="function">
    <text evidence="1">May be involved in MAP kinase activation, epithelial sodium channel (ENaC) down-regulation and cell cycling.</text>
</comment>
<name>A0AAD7SLK0_9TELE</name>